<keyword evidence="4" id="KW-1185">Reference proteome</keyword>
<name>A0ABS4AXB9_9PROT</name>
<feature type="signal peptide" evidence="2">
    <location>
        <begin position="1"/>
        <end position="26"/>
    </location>
</feature>
<comment type="caution">
    <text evidence="3">The sequence shown here is derived from an EMBL/GenBank/DDBJ whole genome shotgun (WGS) entry which is preliminary data.</text>
</comment>
<dbReference type="RefSeq" id="WP_209353317.1">
    <property type="nucleotide sequence ID" value="NZ_JAGIYZ010000020.1"/>
</dbReference>
<evidence type="ECO:0000256" key="1">
    <source>
        <dbReference type="SAM" id="MobiDB-lite"/>
    </source>
</evidence>
<proteinExistence type="predicted"/>
<evidence type="ECO:0000256" key="2">
    <source>
        <dbReference type="SAM" id="SignalP"/>
    </source>
</evidence>
<accession>A0ABS4AXB9</accession>
<feature type="region of interest" description="Disordered" evidence="1">
    <location>
        <begin position="45"/>
        <end position="111"/>
    </location>
</feature>
<organism evidence="3 4">
    <name type="scientific">Roseomonas nitratireducens</name>
    <dbReference type="NCBI Taxonomy" id="2820810"/>
    <lineage>
        <taxon>Bacteria</taxon>
        <taxon>Pseudomonadati</taxon>
        <taxon>Pseudomonadota</taxon>
        <taxon>Alphaproteobacteria</taxon>
        <taxon>Acetobacterales</taxon>
        <taxon>Roseomonadaceae</taxon>
        <taxon>Roseomonas</taxon>
    </lineage>
</organism>
<sequence>MTRTGFLGLAIATAILAVPIATPAFAQSDPRDAWLAMTPEQRTKAIADARRVSMTPDQREDIRERRRERRDLREDRRDAAHQGGWRDRREDRRERRREVRDRREDRFDRRF</sequence>
<feature type="chain" id="PRO_5047487200" evidence="2">
    <location>
        <begin position="27"/>
        <end position="111"/>
    </location>
</feature>
<gene>
    <name evidence="3" type="ORF">J5Y09_18570</name>
</gene>
<evidence type="ECO:0000313" key="3">
    <source>
        <dbReference type="EMBL" id="MBP0465937.1"/>
    </source>
</evidence>
<dbReference type="EMBL" id="JAGIYZ010000020">
    <property type="protein sequence ID" value="MBP0465937.1"/>
    <property type="molecule type" value="Genomic_DNA"/>
</dbReference>
<dbReference type="Proteomes" id="UP000680815">
    <property type="component" value="Unassembled WGS sequence"/>
</dbReference>
<reference evidence="3 4" key="1">
    <citation type="submission" date="2021-03" db="EMBL/GenBank/DDBJ databases">
        <authorList>
            <person name="So Y."/>
        </authorList>
    </citation>
    <scope>NUCLEOTIDE SEQUENCE [LARGE SCALE GENOMIC DNA]</scope>
    <source>
        <strain evidence="3 4">PWR1</strain>
    </source>
</reference>
<protein>
    <submittedName>
        <fullName evidence="3">Uncharacterized protein</fullName>
    </submittedName>
</protein>
<keyword evidence="2" id="KW-0732">Signal</keyword>
<evidence type="ECO:0000313" key="4">
    <source>
        <dbReference type="Proteomes" id="UP000680815"/>
    </source>
</evidence>